<dbReference type="EMBL" id="JADDIV010000004">
    <property type="protein sequence ID" value="MBE7368973.1"/>
    <property type="molecule type" value="Genomic_DNA"/>
</dbReference>
<evidence type="ECO:0000313" key="1">
    <source>
        <dbReference type="EMBL" id="MBE7368973.1"/>
    </source>
</evidence>
<dbReference type="Proteomes" id="UP000806285">
    <property type="component" value="Unassembled WGS sequence"/>
</dbReference>
<evidence type="ECO:0000313" key="2">
    <source>
        <dbReference type="Proteomes" id="UP000806285"/>
    </source>
</evidence>
<name>A0ABR9S660_9BURK</name>
<keyword evidence="2" id="KW-1185">Reference proteome</keyword>
<dbReference type="RefSeq" id="WP_193677586.1">
    <property type="nucleotide sequence ID" value="NZ_JADDIV010000004.1"/>
</dbReference>
<organism evidence="1 2">
    <name type="scientific">Ramlibacter pallidus</name>
    <dbReference type="NCBI Taxonomy" id="2780087"/>
    <lineage>
        <taxon>Bacteria</taxon>
        <taxon>Pseudomonadati</taxon>
        <taxon>Pseudomonadota</taxon>
        <taxon>Betaproteobacteria</taxon>
        <taxon>Burkholderiales</taxon>
        <taxon>Comamonadaceae</taxon>
        <taxon>Ramlibacter</taxon>
    </lineage>
</organism>
<accession>A0ABR9S660</accession>
<proteinExistence type="predicted"/>
<reference evidence="1 2" key="1">
    <citation type="submission" date="2020-10" db="EMBL/GenBank/DDBJ databases">
        <title>Ramlibacter sp. HM2 16S ribosomal RNA gene Genome sequencing and assembly.</title>
        <authorList>
            <person name="Kang M."/>
        </authorList>
    </citation>
    <scope>NUCLEOTIDE SEQUENCE [LARGE SCALE GENOMIC DNA]</scope>
    <source>
        <strain evidence="1 2">HM2</strain>
    </source>
</reference>
<protein>
    <recommendedName>
        <fullName evidence="3">DUF937 domain-containing protein</fullName>
    </recommendedName>
</protein>
<sequence length="91" mass="9216">MNEPSESTPVTRAEVMAALDGCGQAVGFALAGALNTAGADRSRVLSIAESLQTLTVDGRFPGPAGHCMDGIVQGMQAYLIAGVKDEGAPLL</sequence>
<gene>
    <name evidence="1" type="ORF">IM787_15530</name>
</gene>
<comment type="caution">
    <text evidence="1">The sequence shown here is derived from an EMBL/GenBank/DDBJ whole genome shotgun (WGS) entry which is preliminary data.</text>
</comment>
<evidence type="ECO:0008006" key="3">
    <source>
        <dbReference type="Google" id="ProtNLM"/>
    </source>
</evidence>